<dbReference type="Proteomes" id="UP000237846">
    <property type="component" value="Unassembled WGS sequence"/>
</dbReference>
<evidence type="ECO:0008006" key="5">
    <source>
        <dbReference type="Google" id="ProtNLM"/>
    </source>
</evidence>
<feature type="region of interest" description="Disordered" evidence="1">
    <location>
        <begin position="214"/>
        <end position="235"/>
    </location>
</feature>
<evidence type="ECO:0000256" key="1">
    <source>
        <dbReference type="SAM" id="MobiDB-lite"/>
    </source>
</evidence>
<dbReference type="RefSeq" id="WP_106239087.1">
    <property type="nucleotide sequence ID" value="NZ_PVZC01000001.1"/>
</dbReference>
<comment type="caution">
    <text evidence="3">The sequence shown here is derived from an EMBL/GenBank/DDBJ whole genome shotgun (WGS) entry which is preliminary data.</text>
</comment>
<dbReference type="EMBL" id="PVZC01000001">
    <property type="protein sequence ID" value="PRY02117.1"/>
    <property type="molecule type" value="Genomic_DNA"/>
</dbReference>
<accession>A0A2T0QDV2</accession>
<evidence type="ECO:0000313" key="4">
    <source>
        <dbReference type="Proteomes" id="UP000237846"/>
    </source>
</evidence>
<organism evidence="3 4">
    <name type="scientific">Allonocardiopsis opalescens</name>
    <dbReference type="NCBI Taxonomy" id="1144618"/>
    <lineage>
        <taxon>Bacteria</taxon>
        <taxon>Bacillati</taxon>
        <taxon>Actinomycetota</taxon>
        <taxon>Actinomycetes</taxon>
        <taxon>Streptosporangiales</taxon>
        <taxon>Allonocardiopsis</taxon>
    </lineage>
</organism>
<reference evidence="3 4" key="1">
    <citation type="submission" date="2018-03" db="EMBL/GenBank/DDBJ databases">
        <title>Genomic Encyclopedia of Archaeal and Bacterial Type Strains, Phase II (KMG-II): from individual species to whole genera.</title>
        <authorList>
            <person name="Goeker M."/>
        </authorList>
    </citation>
    <scope>NUCLEOTIDE SEQUENCE [LARGE SCALE GENOMIC DNA]</scope>
    <source>
        <strain evidence="3 4">DSM 45601</strain>
    </source>
</reference>
<dbReference type="AlphaFoldDB" id="A0A2T0QDV2"/>
<dbReference type="OrthoDB" id="3826074at2"/>
<protein>
    <recommendedName>
        <fullName evidence="5">PASTA domain-containing protein</fullName>
    </recommendedName>
</protein>
<keyword evidence="2" id="KW-1133">Transmembrane helix</keyword>
<name>A0A2T0QDV2_9ACTN</name>
<keyword evidence="2" id="KW-0472">Membrane</keyword>
<feature type="transmembrane region" description="Helical" evidence="2">
    <location>
        <begin position="64"/>
        <end position="85"/>
    </location>
</feature>
<evidence type="ECO:0000313" key="3">
    <source>
        <dbReference type="EMBL" id="PRY02117.1"/>
    </source>
</evidence>
<evidence type="ECO:0000256" key="2">
    <source>
        <dbReference type="SAM" id="Phobius"/>
    </source>
</evidence>
<sequence>MTSRDDQDRLVALLAPYRTHTAIAAADPEGDVAQELRTMIIDTPRPGTAPDVPQRRPSPWRRRLLIAVPAAAALTAGAFGATMLLPPADPGTAPIPVPVGPAPAQALEITEDGDYVEVRVVDPLADTERFTEELAAAGYDIELSLAPVEPSSVGTIVFMETGDVGGGRSIEIIEAPGECGSEYGGGIGPCDVGLRIPEEFDSYAHVVFGRAATAEEGGEGAPEGAEGFESDANPGDAPIVTPEQREVLNSLYGMTLGEARETVESHGWTYELRGMFDAENEAIEAGEVTDDWYVNDVATLAGGVVLLWVNEEDQHG</sequence>
<proteinExistence type="predicted"/>
<gene>
    <name evidence="3" type="ORF">CLV72_101717</name>
</gene>
<keyword evidence="2" id="KW-0812">Transmembrane</keyword>
<keyword evidence="4" id="KW-1185">Reference proteome</keyword>